<accession>A0A0E9PYJ9</accession>
<name>A0A0E9PYJ9_ANGAN</name>
<proteinExistence type="predicted"/>
<reference evidence="1" key="2">
    <citation type="journal article" date="2015" name="Fish Shellfish Immunol.">
        <title>Early steps in the European eel (Anguilla anguilla)-Vibrio vulnificus interaction in the gills: Role of the RtxA13 toxin.</title>
        <authorList>
            <person name="Callol A."/>
            <person name="Pajuelo D."/>
            <person name="Ebbesson L."/>
            <person name="Teles M."/>
            <person name="MacKenzie S."/>
            <person name="Amaro C."/>
        </authorList>
    </citation>
    <scope>NUCLEOTIDE SEQUENCE</scope>
</reference>
<protein>
    <submittedName>
        <fullName evidence="1">Uncharacterized protein</fullName>
    </submittedName>
</protein>
<dbReference type="EMBL" id="GBXM01099644">
    <property type="protein sequence ID" value="JAH08933.1"/>
    <property type="molecule type" value="Transcribed_RNA"/>
</dbReference>
<evidence type="ECO:0000313" key="1">
    <source>
        <dbReference type="EMBL" id="JAH09569.1"/>
    </source>
</evidence>
<reference evidence="1" key="1">
    <citation type="submission" date="2014-11" db="EMBL/GenBank/DDBJ databases">
        <authorList>
            <person name="Amaro Gonzalez C."/>
        </authorList>
    </citation>
    <scope>NUCLEOTIDE SEQUENCE</scope>
</reference>
<dbReference type="EMBL" id="GBXM01099008">
    <property type="protein sequence ID" value="JAH09569.1"/>
    <property type="molecule type" value="Transcribed_RNA"/>
</dbReference>
<organism evidence="1">
    <name type="scientific">Anguilla anguilla</name>
    <name type="common">European freshwater eel</name>
    <name type="synonym">Muraena anguilla</name>
    <dbReference type="NCBI Taxonomy" id="7936"/>
    <lineage>
        <taxon>Eukaryota</taxon>
        <taxon>Metazoa</taxon>
        <taxon>Chordata</taxon>
        <taxon>Craniata</taxon>
        <taxon>Vertebrata</taxon>
        <taxon>Euteleostomi</taxon>
        <taxon>Actinopterygii</taxon>
        <taxon>Neopterygii</taxon>
        <taxon>Teleostei</taxon>
        <taxon>Anguilliformes</taxon>
        <taxon>Anguillidae</taxon>
        <taxon>Anguilla</taxon>
    </lineage>
</organism>
<dbReference type="AlphaFoldDB" id="A0A0E9PYJ9"/>
<sequence>MGSQCNQATFCPLSYCHLFHLSVAVFAQKIIRHLTLA</sequence>